<keyword evidence="2" id="KW-1185">Reference proteome</keyword>
<sequence length="146" mass="16468">MDRFERLIGIRLTLTQFSRAVFGGARQIGEALVLLQDFRSENDVNGEGQAKPKKLEYNHYLDPDSDYPVPDTIRLAKPYLASPGATVHGHYREILYEGDTLVTFIYEKSRSGAITQGLPKVEQVLEVHSIDSVSMNLEKSIEGWNK</sequence>
<proteinExistence type="predicted"/>
<accession>A0ACC0CDE8</accession>
<protein>
    <submittedName>
        <fullName evidence="1">Uncharacterized protein</fullName>
    </submittedName>
</protein>
<dbReference type="Proteomes" id="UP001060085">
    <property type="component" value="Linkage Group LG01"/>
</dbReference>
<gene>
    <name evidence="1" type="ORF">M9H77_04042</name>
</gene>
<organism evidence="1 2">
    <name type="scientific">Catharanthus roseus</name>
    <name type="common">Madagascar periwinkle</name>
    <name type="synonym">Vinca rosea</name>
    <dbReference type="NCBI Taxonomy" id="4058"/>
    <lineage>
        <taxon>Eukaryota</taxon>
        <taxon>Viridiplantae</taxon>
        <taxon>Streptophyta</taxon>
        <taxon>Embryophyta</taxon>
        <taxon>Tracheophyta</taxon>
        <taxon>Spermatophyta</taxon>
        <taxon>Magnoliopsida</taxon>
        <taxon>eudicotyledons</taxon>
        <taxon>Gunneridae</taxon>
        <taxon>Pentapetalae</taxon>
        <taxon>asterids</taxon>
        <taxon>lamiids</taxon>
        <taxon>Gentianales</taxon>
        <taxon>Apocynaceae</taxon>
        <taxon>Rauvolfioideae</taxon>
        <taxon>Vinceae</taxon>
        <taxon>Catharanthinae</taxon>
        <taxon>Catharanthus</taxon>
    </lineage>
</organism>
<name>A0ACC0CDE8_CATRO</name>
<reference evidence="2" key="1">
    <citation type="journal article" date="2023" name="Nat. Plants">
        <title>Single-cell RNA sequencing provides a high-resolution roadmap for understanding the multicellular compartmentation of specialized metabolism.</title>
        <authorList>
            <person name="Sun S."/>
            <person name="Shen X."/>
            <person name="Li Y."/>
            <person name="Li Y."/>
            <person name="Wang S."/>
            <person name="Li R."/>
            <person name="Zhang H."/>
            <person name="Shen G."/>
            <person name="Guo B."/>
            <person name="Wei J."/>
            <person name="Xu J."/>
            <person name="St-Pierre B."/>
            <person name="Chen S."/>
            <person name="Sun C."/>
        </authorList>
    </citation>
    <scope>NUCLEOTIDE SEQUENCE [LARGE SCALE GENOMIC DNA]</scope>
</reference>
<evidence type="ECO:0000313" key="2">
    <source>
        <dbReference type="Proteomes" id="UP001060085"/>
    </source>
</evidence>
<comment type="caution">
    <text evidence="1">The sequence shown here is derived from an EMBL/GenBank/DDBJ whole genome shotgun (WGS) entry which is preliminary data.</text>
</comment>
<evidence type="ECO:0000313" key="1">
    <source>
        <dbReference type="EMBL" id="KAI5682814.1"/>
    </source>
</evidence>
<dbReference type="EMBL" id="CM044701">
    <property type="protein sequence ID" value="KAI5682814.1"/>
    <property type="molecule type" value="Genomic_DNA"/>
</dbReference>